<organism evidence="2 3">
    <name type="scientific">Coccidioides posadasii RMSCC 3488</name>
    <dbReference type="NCBI Taxonomy" id="454284"/>
    <lineage>
        <taxon>Eukaryota</taxon>
        <taxon>Fungi</taxon>
        <taxon>Dikarya</taxon>
        <taxon>Ascomycota</taxon>
        <taxon>Pezizomycotina</taxon>
        <taxon>Eurotiomycetes</taxon>
        <taxon>Eurotiomycetidae</taxon>
        <taxon>Onygenales</taxon>
        <taxon>Onygenaceae</taxon>
        <taxon>Coccidioides</taxon>
    </lineage>
</organism>
<evidence type="ECO:0000256" key="1">
    <source>
        <dbReference type="SAM" id="MobiDB-lite"/>
    </source>
</evidence>
<protein>
    <submittedName>
        <fullName evidence="2">Uncharacterized protein</fullName>
    </submittedName>
</protein>
<dbReference type="Proteomes" id="UP000054567">
    <property type="component" value="Unassembled WGS sequence"/>
</dbReference>
<feature type="region of interest" description="Disordered" evidence="1">
    <location>
        <begin position="1"/>
        <end position="29"/>
    </location>
</feature>
<name>A0A0J6FQZ1_COCPO</name>
<evidence type="ECO:0000313" key="3">
    <source>
        <dbReference type="Proteomes" id="UP000054567"/>
    </source>
</evidence>
<dbReference type="VEuPathDB" id="FungiDB:CPAG_08181"/>
<proteinExistence type="predicted"/>
<reference evidence="3" key="3">
    <citation type="journal article" date="2010" name="Genome Res.">
        <title>Population genomic sequencing of Coccidioides fungi reveals recent hybridization and transposon control.</title>
        <authorList>
            <person name="Neafsey D.E."/>
            <person name="Barker B.M."/>
            <person name="Sharpton T.J."/>
            <person name="Stajich J.E."/>
            <person name="Park D.J."/>
            <person name="Whiston E."/>
            <person name="Hung C.-Y."/>
            <person name="McMahan C."/>
            <person name="White J."/>
            <person name="Sykes S."/>
            <person name="Heiman D."/>
            <person name="Young S."/>
            <person name="Zeng Q."/>
            <person name="Abouelleil A."/>
            <person name="Aftuck L."/>
            <person name="Bessette D."/>
            <person name="Brown A."/>
            <person name="FitzGerald M."/>
            <person name="Lui A."/>
            <person name="Macdonald J.P."/>
            <person name="Priest M."/>
            <person name="Orbach M.J."/>
            <person name="Galgiani J.N."/>
            <person name="Kirkland T.N."/>
            <person name="Cole G.T."/>
            <person name="Birren B.W."/>
            <person name="Henn M.R."/>
            <person name="Taylor J.W."/>
            <person name="Rounsley S.D."/>
        </authorList>
    </citation>
    <scope>NUCLEOTIDE SEQUENCE [LARGE SCALE GENOMIC DNA]</scope>
    <source>
        <strain evidence="3">RMSCC 3488</strain>
    </source>
</reference>
<gene>
    <name evidence="2" type="ORF">CPAG_08181</name>
</gene>
<sequence>MVDRRTGYMVSEDIPAKTRSKRDGSSRSHPSIAALWQMRIGRAAEIWNRPWRALSEVQAAIYRYGEKLRLVQTSERTVPRSPAEVWEATLSGTRQMACKVKKQKGLEAQNTAPYSISSSH</sequence>
<reference evidence="2 3" key="1">
    <citation type="submission" date="2007-06" db="EMBL/GenBank/DDBJ databases">
        <title>The Genome Sequence of Coccidioides posadasii RMSCC_3488.</title>
        <authorList>
            <consortium name="Coccidioides Genome Resources Consortium"/>
            <consortium name="The Broad Institute Genome Sequencing Platform"/>
            <person name="Henn M.R."/>
            <person name="Sykes S."/>
            <person name="Young S."/>
            <person name="Jaffe D."/>
            <person name="Berlin A."/>
            <person name="Alvarez P."/>
            <person name="Butler J."/>
            <person name="Gnerre S."/>
            <person name="Grabherr M."/>
            <person name="Mauceli E."/>
            <person name="Brockman W."/>
            <person name="Kodira C."/>
            <person name="Alvarado L."/>
            <person name="Zeng Q."/>
            <person name="Crawford M."/>
            <person name="Antoine C."/>
            <person name="Devon K."/>
            <person name="Galgiani J."/>
            <person name="Orsborn K."/>
            <person name="Lewis M.L."/>
            <person name="Nusbaum C."/>
            <person name="Galagan J."/>
            <person name="Birren B."/>
        </authorList>
    </citation>
    <scope>NUCLEOTIDE SEQUENCE [LARGE SCALE GENOMIC DNA]</scope>
    <source>
        <strain evidence="2 3">RMSCC 3488</strain>
    </source>
</reference>
<evidence type="ECO:0000313" key="2">
    <source>
        <dbReference type="EMBL" id="KMM71880.1"/>
    </source>
</evidence>
<dbReference type="EMBL" id="DS268113">
    <property type="protein sequence ID" value="KMM71880.1"/>
    <property type="molecule type" value="Genomic_DNA"/>
</dbReference>
<reference evidence="3" key="2">
    <citation type="journal article" date="2009" name="Genome Res.">
        <title>Comparative genomic analyses of the human fungal pathogens Coccidioides and their relatives.</title>
        <authorList>
            <person name="Sharpton T.J."/>
            <person name="Stajich J.E."/>
            <person name="Rounsley S.D."/>
            <person name="Gardner M.J."/>
            <person name="Wortman J.R."/>
            <person name="Jordar V.S."/>
            <person name="Maiti R."/>
            <person name="Kodira C.D."/>
            <person name="Neafsey D.E."/>
            <person name="Zeng Q."/>
            <person name="Hung C.-Y."/>
            <person name="McMahan C."/>
            <person name="Muszewska A."/>
            <person name="Grynberg M."/>
            <person name="Mandel M.A."/>
            <person name="Kellner E.M."/>
            <person name="Barker B.M."/>
            <person name="Galgiani J.N."/>
            <person name="Orbach M.J."/>
            <person name="Kirkland T.N."/>
            <person name="Cole G.T."/>
            <person name="Henn M.R."/>
            <person name="Birren B.W."/>
            <person name="Taylor J.W."/>
        </authorList>
    </citation>
    <scope>NUCLEOTIDE SEQUENCE [LARGE SCALE GENOMIC DNA]</scope>
    <source>
        <strain evidence="3">RMSCC 3488</strain>
    </source>
</reference>
<dbReference type="AlphaFoldDB" id="A0A0J6FQZ1"/>
<accession>A0A0J6FQZ1</accession>